<feature type="binding site" evidence="6">
    <location>
        <position position="45"/>
    </location>
    <ligand>
        <name>(6S)-NADPHX</name>
        <dbReference type="ChEBI" id="CHEBI:64076"/>
    </ligand>
</feature>
<dbReference type="GO" id="GO:0052856">
    <property type="term" value="F:NAD(P)HX epimerase activity"/>
    <property type="evidence" value="ECO:0007669"/>
    <property type="project" value="TreeGrafter"/>
</dbReference>
<proteinExistence type="inferred from homology"/>
<dbReference type="Proteomes" id="UP000193925">
    <property type="component" value="Chromosome AFERRI"/>
</dbReference>
<dbReference type="PROSITE" id="PS01050">
    <property type="entry name" value="YJEF_C_2"/>
    <property type="match status" value="1"/>
</dbReference>
<dbReference type="AlphaFoldDB" id="A0A060UP91"/>
<feature type="binding site" evidence="6">
    <location>
        <position position="219"/>
    </location>
    <ligand>
        <name>(6S)-NADPHX</name>
        <dbReference type="ChEBI" id="CHEBI:64076"/>
    </ligand>
</feature>
<gene>
    <name evidence="6 8" type="primary">nnrD</name>
    <name evidence="9" type="ORF">AFERRI_10075</name>
    <name evidence="8" type="ORF">AFERRI_40033</name>
</gene>
<sequence>MTMNEAFVALNWQTVPTLPARSPQAHKGSFGHVFAVGGGPGMGGALALACAAAYRVGAGLVTAVGHPSAIPYLAAWLPEATWRDWPARFGDLPEQAVLAVGPGLGQGLAAHDLLLEIGTLSHPQVWDADALNILARFGPELLAADAPRLFTPHPGEAARLLGVTVAAVQSDRAAAICRLQARYGGYWVLKGHHSLLLGGAGRWLCPLGNPGMATGGSGDVLTGILAGLLAQDLAADKALSLGVCLHARAGDLAAARMGEASLLARDILAAVPHALQELAQNHDGN</sequence>
<keyword evidence="1 6" id="KW-0547">Nucleotide-binding</keyword>
<dbReference type="PANTHER" id="PTHR12592:SF0">
    <property type="entry name" value="ATP-DEPENDENT (S)-NAD(P)H-HYDRATE DEHYDRATASE"/>
    <property type="match status" value="1"/>
</dbReference>
<keyword evidence="2 6" id="KW-0067">ATP-binding</keyword>
<evidence type="ECO:0000313" key="10">
    <source>
        <dbReference type="Proteomes" id="UP000193925"/>
    </source>
</evidence>
<reference evidence="9 10" key="3">
    <citation type="submission" date="2017-03" db="EMBL/GenBank/DDBJ databases">
        <authorList>
            <person name="Regsiter A."/>
            <person name="William W."/>
        </authorList>
    </citation>
    <scope>NUCLEOTIDE SEQUENCE [LARGE SCALE GENOMIC DNA]</scope>
    <source>
        <strain evidence="9">PRJEB5721</strain>
    </source>
</reference>
<comment type="catalytic activity">
    <reaction evidence="6">
        <text>(6S)-NADPHX + ADP = AMP + phosphate + NADPH + H(+)</text>
        <dbReference type="Rhea" id="RHEA:32235"/>
        <dbReference type="ChEBI" id="CHEBI:15378"/>
        <dbReference type="ChEBI" id="CHEBI:43474"/>
        <dbReference type="ChEBI" id="CHEBI:57783"/>
        <dbReference type="ChEBI" id="CHEBI:64076"/>
        <dbReference type="ChEBI" id="CHEBI:456215"/>
        <dbReference type="ChEBI" id="CHEBI:456216"/>
        <dbReference type="EC" id="4.2.1.136"/>
    </reaction>
</comment>
<evidence type="ECO:0000313" key="8">
    <source>
        <dbReference type="EMBL" id="CDQ10081.1"/>
    </source>
</evidence>
<keyword evidence="4 6" id="KW-0520">NAD</keyword>
<dbReference type="HAMAP" id="MF_01965">
    <property type="entry name" value="NADHX_dehydratase"/>
    <property type="match status" value="1"/>
</dbReference>
<evidence type="ECO:0000259" key="7">
    <source>
        <dbReference type="PROSITE" id="PS51383"/>
    </source>
</evidence>
<feature type="binding site" evidence="6">
    <location>
        <position position="218"/>
    </location>
    <ligand>
        <name>AMP</name>
        <dbReference type="ChEBI" id="CHEBI:456215"/>
    </ligand>
</feature>
<evidence type="ECO:0000256" key="1">
    <source>
        <dbReference type="ARBA" id="ARBA00022741"/>
    </source>
</evidence>
<dbReference type="EMBL" id="CCCS020000034">
    <property type="protein sequence ID" value="CDQ10081.1"/>
    <property type="molecule type" value="Genomic_DNA"/>
</dbReference>
<comment type="similarity">
    <text evidence="6">Belongs to the NnrD/CARKD family.</text>
</comment>
<name>A0A060UP91_9PROT</name>
<feature type="binding site" evidence="6">
    <location>
        <position position="103"/>
    </location>
    <ligand>
        <name>(6S)-NADPHX</name>
        <dbReference type="ChEBI" id="CHEBI:64076"/>
    </ligand>
</feature>
<feature type="binding site" evidence="6">
    <location>
        <begin position="190"/>
        <end position="194"/>
    </location>
    <ligand>
        <name>AMP</name>
        <dbReference type="ChEBI" id="CHEBI:456215"/>
    </ligand>
</feature>
<dbReference type="Gene3D" id="3.40.1190.20">
    <property type="match status" value="1"/>
</dbReference>
<comment type="cofactor">
    <cofactor evidence="6">
        <name>Mg(2+)</name>
        <dbReference type="ChEBI" id="CHEBI:18420"/>
    </cofactor>
</comment>
<dbReference type="NCBIfam" id="TIGR00196">
    <property type="entry name" value="yjeF_cterm"/>
    <property type="match status" value="1"/>
</dbReference>
<keyword evidence="5 6" id="KW-0456">Lyase</keyword>
<dbReference type="CDD" id="cd01171">
    <property type="entry name" value="YXKO-related"/>
    <property type="match status" value="1"/>
</dbReference>
<evidence type="ECO:0000313" key="9">
    <source>
        <dbReference type="EMBL" id="SMH64042.1"/>
    </source>
</evidence>
<dbReference type="InterPro" id="IPR000631">
    <property type="entry name" value="CARKD"/>
</dbReference>
<comment type="catalytic activity">
    <reaction evidence="6">
        <text>(6S)-NADHX + ADP = AMP + phosphate + NADH + H(+)</text>
        <dbReference type="Rhea" id="RHEA:32223"/>
        <dbReference type="ChEBI" id="CHEBI:15378"/>
        <dbReference type="ChEBI" id="CHEBI:43474"/>
        <dbReference type="ChEBI" id="CHEBI:57945"/>
        <dbReference type="ChEBI" id="CHEBI:64074"/>
        <dbReference type="ChEBI" id="CHEBI:456215"/>
        <dbReference type="ChEBI" id="CHEBI:456216"/>
        <dbReference type="EC" id="4.2.1.136"/>
    </reaction>
</comment>
<dbReference type="EC" id="4.2.1.136" evidence="6"/>
<feature type="domain" description="YjeF C-terminal" evidence="7">
    <location>
        <begin position="10"/>
        <end position="278"/>
    </location>
</feature>
<dbReference type="GO" id="GO:0110051">
    <property type="term" value="P:metabolite repair"/>
    <property type="evidence" value="ECO:0007669"/>
    <property type="project" value="TreeGrafter"/>
</dbReference>
<dbReference type="Pfam" id="PF01256">
    <property type="entry name" value="Carb_kinase"/>
    <property type="match status" value="1"/>
</dbReference>
<evidence type="ECO:0000256" key="6">
    <source>
        <dbReference type="HAMAP-Rule" id="MF_01965"/>
    </source>
</evidence>
<evidence type="ECO:0000256" key="5">
    <source>
        <dbReference type="ARBA" id="ARBA00023239"/>
    </source>
</evidence>
<dbReference type="GO" id="GO:0005524">
    <property type="term" value="F:ATP binding"/>
    <property type="evidence" value="ECO:0007669"/>
    <property type="project" value="UniProtKB-KW"/>
</dbReference>
<keyword evidence="10" id="KW-1185">Reference proteome</keyword>
<reference evidence="8" key="1">
    <citation type="submission" date="2014-03" db="EMBL/GenBank/DDBJ databases">
        <authorList>
            <person name="Genoscope - CEA"/>
        </authorList>
    </citation>
    <scope>NUCLEOTIDE SEQUENCE [LARGE SCALE GENOMIC DNA]</scope>
    <source>
        <strain evidence="8">CF27</strain>
    </source>
</reference>
<dbReference type="GO" id="GO:0052855">
    <property type="term" value="F:ADP-dependent NAD(P)H-hydrate dehydratase activity"/>
    <property type="evidence" value="ECO:0007669"/>
    <property type="project" value="UniProtKB-UniRule"/>
</dbReference>
<comment type="subunit">
    <text evidence="6">Homotetramer.</text>
</comment>
<evidence type="ECO:0000256" key="3">
    <source>
        <dbReference type="ARBA" id="ARBA00022857"/>
    </source>
</evidence>
<dbReference type="SUPFAM" id="SSF53613">
    <property type="entry name" value="Ribokinase-like"/>
    <property type="match status" value="1"/>
</dbReference>
<evidence type="ECO:0000256" key="4">
    <source>
        <dbReference type="ARBA" id="ARBA00023027"/>
    </source>
</evidence>
<dbReference type="InterPro" id="IPR029056">
    <property type="entry name" value="Ribokinase-like"/>
</dbReference>
<dbReference type="PANTHER" id="PTHR12592">
    <property type="entry name" value="ATP-DEPENDENT (S)-NAD(P)H-HYDRATE DEHYDRATASE FAMILY MEMBER"/>
    <property type="match status" value="1"/>
</dbReference>
<dbReference type="PROSITE" id="PS51383">
    <property type="entry name" value="YJEF_C_3"/>
    <property type="match status" value="1"/>
</dbReference>
<dbReference type="GO" id="GO:0046496">
    <property type="term" value="P:nicotinamide nucleotide metabolic process"/>
    <property type="evidence" value="ECO:0007669"/>
    <property type="project" value="UniProtKB-UniRule"/>
</dbReference>
<accession>A0A060UP91</accession>
<keyword evidence="3 6" id="KW-0521">NADP</keyword>
<protein>
    <recommendedName>
        <fullName evidence="6">ADP-dependent (S)-NAD(P)H-hydrate dehydratase</fullName>
        <ecNumber evidence="6">4.2.1.136</ecNumber>
    </recommendedName>
    <alternativeName>
        <fullName evidence="6">ADP-dependent NAD(P)HX dehydratase</fullName>
    </alternativeName>
</protein>
<dbReference type="InterPro" id="IPR017953">
    <property type="entry name" value="Carbohydrate_kinase_pred_CS"/>
</dbReference>
<organism evidence="8">
    <name type="scientific">Acidithiobacillus ferrivorans</name>
    <dbReference type="NCBI Taxonomy" id="160808"/>
    <lineage>
        <taxon>Bacteria</taxon>
        <taxon>Pseudomonadati</taxon>
        <taxon>Pseudomonadota</taxon>
        <taxon>Acidithiobacillia</taxon>
        <taxon>Acidithiobacillales</taxon>
        <taxon>Acidithiobacillaceae</taxon>
        <taxon>Acidithiobacillus</taxon>
    </lineage>
</organism>
<evidence type="ECO:0000256" key="2">
    <source>
        <dbReference type="ARBA" id="ARBA00022840"/>
    </source>
</evidence>
<reference evidence="8" key="2">
    <citation type="submission" date="2014-07" db="EMBL/GenBank/DDBJ databases">
        <title>Initial genome analysis of the psychrotolerant acidophile Acidithiobacillus ferrivorans CF27: insights into iron and sulfur oxidation pathways and into biofilm formation.</title>
        <authorList>
            <person name="Talla E."/>
            <person name="Hedrich S."/>
            <person name="Mangenot S."/>
            <person name="Ji B."/>
            <person name="Johnson D.B."/>
            <person name="Barbe V."/>
            <person name="Bonnefoy V."/>
        </authorList>
    </citation>
    <scope>NUCLEOTIDE SEQUENCE [LARGE SCALE GENOMIC DNA]</scope>
    <source>
        <strain evidence="8">CF27</strain>
    </source>
</reference>
<comment type="function">
    <text evidence="6">Catalyzes the dehydration of the S-form of NAD(P)HX at the expense of ADP, which is converted to AMP. Together with NAD(P)HX epimerase, which catalyzes the epimerization of the S- and R-forms, the enzyme allows the repair of both epimers of NAD(P)HX, a damaged form of NAD(P)H that is a result of enzymatic or heat-dependent hydration.</text>
</comment>
<feature type="binding site" evidence="6">
    <location>
        <position position="153"/>
    </location>
    <ligand>
        <name>(6S)-NADPHX</name>
        <dbReference type="ChEBI" id="CHEBI:64076"/>
    </ligand>
</feature>
<dbReference type="EMBL" id="LT841305">
    <property type="protein sequence ID" value="SMH64042.1"/>
    <property type="molecule type" value="Genomic_DNA"/>
</dbReference>